<comment type="caution">
    <text evidence="1">The sequence shown here is derived from an EMBL/GenBank/DDBJ whole genome shotgun (WGS) entry which is preliminary data.</text>
</comment>
<gene>
    <name evidence="1" type="ORF">Q604_UNBc4C00192G0001</name>
</gene>
<accession>W1WD27</accession>
<feature type="non-terminal residue" evidence="1">
    <location>
        <position position="78"/>
    </location>
</feature>
<sequence length="78" mass="8877">PREKAGVLQYYKNATQRGKDALLKLYPALWIELNNDRVAIDALLDAAKKADYFISVNGSSKHQAFYTVTNCRKDIIYP</sequence>
<evidence type="ECO:0000313" key="1">
    <source>
        <dbReference type="EMBL" id="ETJ15821.1"/>
    </source>
</evidence>
<dbReference type="EMBL" id="AZMM01018973">
    <property type="protein sequence ID" value="ETJ15821.1"/>
    <property type="molecule type" value="Genomic_DNA"/>
</dbReference>
<reference evidence="1" key="1">
    <citation type="submission" date="2013-12" db="EMBL/GenBank/DDBJ databases">
        <title>A Varibaculum cambriense genome reconstructed from a premature infant gut community with otherwise low bacterial novelty that shifts toward anaerobic metabolism during the third week of life.</title>
        <authorList>
            <person name="Brown C.T."/>
            <person name="Sharon I."/>
            <person name="Thomas B.C."/>
            <person name="Castelle C.J."/>
            <person name="Morowitz M.J."/>
            <person name="Banfield J.F."/>
        </authorList>
    </citation>
    <scope>NUCLEOTIDE SEQUENCE</scope>
</reference>
<dbReference type="AlphaFoldDB" id="W1WD27"/>
<organism evidence="1">
    <name type="scientific">human gut metagenome</name>
    <dbReference type="NCBI Taxonomy" id="408170"/>
    <lineage>
        <taxon>unclassified sequences</taxon>
        <taxon>metagenomes</taxon>
        <taxon>organismal metagenomes</taxon>
    </lineage>
</organism>
<proteinExistence type="predicted"/>
<protein>
    <submittedName>
        <fullName evidence="1">Uncharacterized protein</fullName>
    </submittedName>
</protein>
<name>W1WD27_9ZZZZ</name>
<feature type="non-terminal residue" evidence="1">
    <location>
        <position position="1"/>
    </location>
</feature>